<name>A0ABS4YTN8_9MICC</name>
<dbReference type="InterPro" id="IPR011330">
    <property type="entry name" value="Glyco_hydro/deAcase_b/a-brl"/>
</dbReference>
<dbReference type="InterPro" id="IPR002509">
    <property type="entry name" value="NODB_dom"/>
</dbReference>
<organism evidence="2 3">
    <name type="scientific">Arthrobacter stackebrandtii</name>
    <dbReference type="NCBI Taxonomy" id="272161"/>
    <lineage>
        <taxon>Bacteria</taxon>
        <taxon>Bacillati</taxon>
        <taxon>Actinomycetota</taxon>
        <taxon>Actinomycetes</taxon>
        <taxon>Micrococcales</taxon>
        <taxon>Micrococcaceae</taxon>
        <taxon>Arthrobacter</taxon>
    </lineage>
</organism>
<dbReference type="PROSITE" id="PS51677">
    <property type="entry name" value="NODB"/>
    <property type="match status" value="1"/>
</dbReference>
<reference evidence="2 3" key="1">
    <citation type="submission" date="2021-03" db="EMBL/GenBank/DDBJ databases">
        <title>Sequencing the genomes of 1000 actinobacteria strains.</title>
        <authorList>
            <person name="Klenk H.-P."/>
        </authorList>
    </citation>
    <scope>NUCLEOTIDE SEQUENCE [LARGE SCALE GENOMIC DNA]</scope>
    <source>
        <strain evidence="2 3">DSM 16005</strain>
    </source>
</reference>
<dbReference type="Proteomes" id="UP000711614">
    <property type="component" value="Unassembled WGS sequence"/>
</dbReference>
<evidence type="ECO:0000313" key="2">
    <source>
        <dbReference type="EMBL" id="MBP2412164.1"/>
    </source>
</evidence>
<evidence type="ECO:0000313" key="3">
    <source>
        <dbReference type="Proteomes" id="UP000711614"/>
    </source>
</evidence>
<sequence length="249" mass="25929">MTAKSGGAQETWRPASDREFVAGGAVNPTTAPLAAARGEGNTVALTLDDGPNPGETSDVLDLLREHSVLATFCVIGENILAPGGAALLRRIVSEGHVLCNHGTSFADMGSWTRSQVERDLKENLTIIRQVVENPSAPVPYFRAPNGSWGNTAEVAAALGMQSLGLGNVIHDWDGNDLSVPTLTANLRAAFEPGAVVLAHDGGGDRRNTVTALKRVLPEKIAAGWAFTLPRGGPAEFPNAVPDQLAPGSA</sequence>
<dbReference type="InterPro" id="IPR050248">
    <property type="entry name" value="Polysacc_deacetylase_ArnD"/>
</dbReference>
<dbReference type="RefSeq" id="WP_209677808.1">
    <property type="nucleotide sequence ID" value="NZ_JAGIOI010000001.1"/>
</dbReference>
<dbReference type="PANTHER" id="PTHR10587">
    <property type="entry name" value="GLYCOSYL TRANSFERASE-RELATED"/>
    <property type="match status" value="1"/>
</dbReference>
<protein>
    <submittedName>
        <fullName evidence="2">Peptidoglycan/xylan/chitin deacetylase (PgdA/CDA1 family)</fullName>
    </submittedName>
</protein>
<dbReference type="SUPFAM" id="SSF88713">
    <property type="entry name" value="Glycoside hydrolase/deacetylase"/>
    <property type="match status" value="1"/>
</dbReference>
<evidence type="ECO:0000259" key="1">
    <source>
        <dbReference type="PROSITE" id="PS51677"/>
    </source>
</evidence>
<dbReference type="Gene3D" id="3.20.20.370">
    <property type="entry name" value="Glycoside hydrolase/deacetylase"/>
    <property type="match status" value="1"/>
</dbReference>
<dbReference type="Pfam" id="PF01522">
    <property type="entry name" value="Polysacc_deac_1"/>
    <property type="match status" value="1"/>
</dbReference>
<dbReference type="PANTHER" id="PTHR10587:SF137">
    <property type="entry name" value="4-DEOXY-4-FORMAMIDO-L-ARABINOSE-PHOSPHOUNDECAPRENOL DEFORMYLASE ARND-RELATED"/>
    <property type="match status" value="1"/>
</dbReference>
<dbReference type="CDD" id="cd10917">
    <property type="entry name" value="CE4_NodB_like_6s_7s"/>
    <property type="match status" value="1"/>
</dbReference>
<comment type="caution">
    <text evidence="2">The sequence shown here is derived from an EMBL/GenBank/DDBJ whole genome shotgun (WGS) entry which is preliminary data.</text>
</comment>
<feature type="domain" description="NodB homology" evidence="1">
    <location>
        <begin position="41"/>
        <end position="227"/>
    </location>
</feature>
<keyword evidence="3" id="KW-1185">Reference proteome</keyword>
<gene>
    <name evidence="2" type="ORF">JOF48_000963</name>
</gene>
<accession>A0ABS4YTN8</accession>
<dbReference type="EMBL" id="JAGIOI010000001">
    <property type="protein sequence ID" value="MBP2412164.1"/>
    <property type="molecule type" value="Genomic_DNA"/>
</dbReference>
<proteinExistence type="predicted"/>